<evidence type="ECO:0000256" key="4">
    <source>
        <dbReference type="ARBA" id="ARBA00022729"/>
    </source>
</evidence>
<dbReference type="Gene3D" id="2.60.40.2860">
    <property type="match status" value="3"/>
</dbReference>
<accession>A0AAD8LNZ6</accession>
<feature type="region of interest" description="Disordered" evidence="8">
    <location>
        <begin position="700"/>
        <end position="720"/>
    </location>
</feature>
<evidence type="ECO:0000256" key="5">
    <source>
        <dbReference type="ARBA" id="ARBA00023136"/>
    </source>
</evidence>
<feature type="signal peptide" evidence="9">
    <location>
        <begin position="1"/>
        <end position="20"/>
    </location>
</feature>
<dbReference type="Proteomes" id="UP001230268">
    <property type="component" value="Unassembled WGS sequence"/>
</dbReference>
<evidence type="ECO:0000313" key="11">
    <source>
        <dbReference type="EMBL" id="KAK1442566.1"/>
    </source>
</evidence>
<reference evidence="11" key="1">
    <citation type="submission" date="2023-08" db="EMBL/GenBank/DDBJ databases">
        <title>Draft sequence of the Babesia gibsoni genome.</title>
        <authorList>
            <person name="Yamagishi J.Y."/>
            <person name="Xuan X.X."/>
        </authorList>
    </citation>
    <scope>NUCLEOTIDE SEQUENCE</scope>
    <source>
        <strain evidence="11">Azabu</strain>
    </source>
</reference>
<dbReference type="InterPro" id="IPR038160">
    <property type="entry name" value="6_CYS_dom_sf"/>
</dbReference>
<protein>
    <recommendedName>
        <fullName evidence="10">6-Cys domain-containing protein</fullName>
    </recommendedName>
</protein>
<organism evidence="11 12">
    <name type="scientific">Babesia gibsoni</name>
    <dbReference type="NCBI Taxonomy" id="33632"/>
    <lineage>
        <taxon>Eukaryota</taxon>
        <taxon>Sar</taxon>
        <taxon>Alveolata</taxon>
        <taxon>Apicomplexa</taxon>
        <taxon>Aconoidasida</taxon>
        <taxon>Piroplasmida</taxon>
        <taxon>Babesiidae</taxon>
        <taxon>Babesia</taxon>
    </lineage>
</organism>
<keyword evidence="3" id="KW-1003">Cell membrane</keyword>
<keyword evidence="5" id="KW-0472">Membrane</keyword>
<dbReference type="EMBL" id="JAVEPI010000003">
    <property type="protein sequence ID" value="KAK1442566.1"/>
    <property type="molecule type" value="Genomic_DNA"/>
</dbReference>
<proteinExistence type="predicted"/>
<feature type="chain" id="PRO_5042069770" description="6-Cys domain-containing protein" evidence="9">
    <location>
        <begin position="21"/>
        <end position="1021"/>
    </location>
</feature>
<keyword evidence="7" id="KW-0325">Glycoprotein</keyword>
<gene>
    <name evidence="11" type="ORF">BgAZ_300840</name>
</gene>
<evidence type="ECO:0000256" key="3">
    <source>
        <dbReference type="ARBA" id="ARBA00022475"/>
    </source>
</evidence>
<evidence type="ECO:0000259" key="10">
    <source>
        <dbReference type="Pfam" id="PF07422"/>
    </source>
</evidence>
<comment type="subcellular location">
    <subcellularLocation>
        <location evidence="1">Cell membrane</location>
    </subcellularLocation>
    <subcellularLocation>
        <location evidence="2">Cell surface</location>
    </subcellularLocation>
</comment>
<sequence>MVSSVWTVSLLLALLGSVEAINFLDLSIDEISTTNESKRVVVKRGTLVNEFAIRLRCPKPYYVVPYYTEKDQKIGTPVFVEALQNLVEIPISKVLYNNGMNPIVKRYKDGKSNIIEIFYPENDSNDASFTTIIRGHSTHIYFFCAKVFSNIHKDLTSVLRYMRFIDETSFVKSKRQSIDKYLKSRSTGIGMFYIDISHFQKATRGCGSVDTPQFLNKTEVSPLTGIRSCTVDIMEHPDVGFYCDGNIEPSDCFNRLLDASTSQELSLPSNYVKRVSHPDQFWYFASYERKNIKMGFSGDCQCVDPSSGYVTARITVVAGKDHLCDLMEMFVSHARSPITGNWCDVAMFPGSTLTIKIPTDSSNAAVEVVNERIKNTGHPRLMTVRLYPKGVRRHFLNYEDVRDMSDIPTIYEMNDYLVGAALCFAHAKKEGGAITVRYLDNTPLSYPDFVTGIAYMFKFVTFNRHIGVKDMSAIINIIPVVTHDYNMFGCEPPTSSLFFRVGNSATYKRELNLYPRNLRLCTVYPGRDDYFALYCPSDHTVVPANCGQYGYNASLQEIERWPEPLTSQNNPLVSYMIMMPAASSGINRSYSMSCSCVNSGGVETARMVLHGYDTEGSMKLKLELEEDSMAKELPLINVFNEYTPDGKVLREIKEIPLSEPLAQEAKLLSRGTYLWVECSQKRLMDIPIVVDADETHDPFLASSGQSLQDNEANDAESSNNSKSIEWHYDHASLFPLNMDFYFYQEVVEGNQRKLLPVKYSKVLGTNSTGFRVIKDASDVVVDGSVYFENPMSSIVVSKTGDLFANLKYTCGKLTTAHKSQASEVADDNLDVEMESSSEEGDLVIDLESEDMEVSVEAASHNGLKDVGKVVPPESMSNTENIRMNVGESLYILVPATDPYLRGCGVTDPSEELFIEDTVPMINSFGNRIGCEVDITDEDASFYCPLPYHTEPMNCMPKSKDASITVKQPGGYDNAHFFVFSSNKRGLNTSGTDTNTLKWDFECRCVSSSDYVVSKIRLIYPF</sequence>
<evidence type="ECO:0000256" key="8">
    <source>
        <dbReference type="SAM" id="MobiDB-lite"/>
    </source>
</evidence>
<keyword evidence="4 9" id="KW-0732">Signal</keyword>
<comment type="caution">
    <text evidence="11">The sequence shown here is derived from an EMBL/GenBank/DDBJ whole genome shotgun (WGS) entry which is preliminary data.</text>
</comment>
<evidence type="ECO:0000256" key="2">
    <source>
        <dbReference type="ARBA" id="ARBA00004241"/>
    </source>
</evidence>
<feature type="domain" description="6-Cys" evidence="10">
    <location>
        <begin position="505"/>
        <end position="597"/>
    </location>
</feature>
<evidence type="ECO:0000256" key="9">
    <source>
        <dbReference type="SAM" id="SignalP"/>
    </source>
</evidence>
<dbReference type="GO" id="GO:0009986">
    <property type="term" value="C:cell surface"/>
    <property type="evidence" value="ECO:0007669"/>
    <property type="project" value="UniProtKB-SubCell"/>
</dbReference>
<dbReference type="Pfam" id="PF07422">
    <property type="entry name" value="s48_45"/>
    <property type="match status" value="1"/>
</dbReference>
<dbReference type="GO" id="GO:0005886">
    <property type="term" value="C:plasma membrane"/>
    <property type="evidence" value="ECO:0007669"/>
    <property type="project" value="UniProtKB-SubCell"/>
</dbReference>
<evidence type="ECO:0000256" key="1">
    <source>
        <dbReference type="ARBA" id="ARBA00004236"/>
    </source>
</evidence>
<keyword evidence="6" id="KW-1015">Disulfide bond</keyword>
<keyword evidence="12" id="KW-1185">Reference proteome</keyword>
<name>A0AAD8LNZ6_BABGI</name>
<evidence type="ECO:0000256" key="6">
    <source>
        <dbReference type="ARBA" id="ARBA00023157"/>
    </source>
</evidence>
<evidence type="ECO:0000313" key="12">
    <source>
        <dbReference type="Proteomes" id="UP001230268"/>
    </source>
</evidence>
<dbReference type="InterPro" id="IPR010884">
    <property type="entry name" value="6_CYS_dom"/>
</dbReference>
<evidence type="ECO:0000256" key="7">
    <source>
        <dbReference type="ARBA" id="ARBA00023180"/>
    </source>
</evidence>
<dbReference type="AlphaFoldDB" id="A0AAD8LNZ6"/>